<keyword evidence="2" id="KW-1185">Reference proteome</keyword>
<reference evidence="1 2" key="1">
    <citation type="submission" date="2018-12" db="EMBL/GenBank/DDBJ databases">
        <title>Draft genome sequence of Embleya hyalina NBRC 13850T.</title>
        <authorList>
            <person name="Komaki H."/>
            <person name="Hosoyama A."/>
            <person name="Kimura A."/>
            <person name="Ichikawa N."/>
            <person name="Tamura T."/>
        </authorList>
    </citation>
    <scope>NUCLEOTIDE SEQUENCE [LARGE SCALE GENOMIC DNA]</scope>
    <source>
        <strain evidence="1 2">NBRC 13850</strain>
    </source>
</reference>
<dbReference type="AlphaFoldDB" id="A0A401YN74"/>
<dbReference type="EMBL" id="BIFH01000019">
    <property type="protein sequence ID" value="GCD96027.1"/>
    <property type="molecule type" value="Genomic_DNA"/>
</dbReference>
<dbReference type="Proteomes" id="UP000286931">
    <property type="component" value="Unassembled WGS sequence"/>
</dbReference>
<accession>A0A401YN74</accession>
<gene>
    <name evidence="1" type="ORF">EHYA_03711</name>
</gene>
<protein>
    <submittedName>
        <fullName evidence="1">Uncharacterized protein</fullName>
    </submittedName>
</protein>
<name>A0A401YN74_9ACTN</name>
<evidence type="ECO:0000313" key="1">
    <source>
        <dbReference type="EMBL" id="GCD96027.1"/>
    </source>
</evidence>
<dbReference type="RefSeq" id="WP_281290517.1">
    <property type="nucleotide sequence ID" value="NZ_BIFH01000019.1"/>
</dbReference>
<proteinExistence type="predicted"/>
<organism evidence="1 2">
    <name type="scientific">Embleya hyalina</name>
    <dbReference type="NCBI Taxonomy" id="516124"/>
    <lineage>
        <taxon>Bacteria</taxon>
        <taxon>Bacillati</taxon>
        <taxon>Actinomycetota</taxon>
        <taxon>Actinomycetes</taxon>
        <taxon>Kitasatosporales</taxon>
        <taxon>Streptomycetaceae</taxon>
        <taxon>Embleya</taxon>
    </lineage>
</organism>
<evidence type="ECO:0000313" key="2">
    <source>
        <dbReference type="Proteomes" id="UP000286931"/>
    </source>
</evidence>
<comment type="caution">
    <text evidence="1">The sequence shown here is derived from an EMBL/GenBank/DDBJ whole genome shotgun (WGS) entry which is preliminary data.</text>
</comment>
<sequence length="40" mass="4428">MASSWFIGTRVETICQDNTETRNAARAMPHADAHIRNTGP</sequence>